<dbReference type="EMBL" id="BK014989">
    <property type="protein sequence ID" value="DAD85857.1"/>
    <property type="molecule type" value="Genomic_DNA"/>
</dbReference>
<protein>
    <submittedName>
        <fullName evidence="1">Uncharacterized protein</fullName>
    </submittedName>
</protein>
<reference evidence="1" key="1">
    <citation type="journal article" date="2021" name="Proc. Natl. Acad. Sci. U.S.A.">
        <title>A Catalog of Tens of Thousands of Viruses from Human Metagenomes Reveals Hidden Associations with Chronic Diseases.</title>
        <authorList>
            <person name="Tisza M.J."/>
            <person name="Buck C.B."/>
        </authorList>
    </citation>
    <scope>NUCLEOTIDE SEQUENCE</scope>
    <source>
        <strain evidence="1">CtutT7</strain>
    </source>
</reference>
<proteinExistence type="predicted"/>
<evidence type="ECO:0000313" key="1">
    <source>
        <dbReference type="EMBL" id="DAD85857.1"/>
    </source>
</evidence>
<accession>A0A8S5MU37</accession>
<sequence>MKKRNMVDAIKKISGTKIQSNRVPLIGALSITEKRGFQGLSINDQRLCNYGKNCSYSTGNNSYN</sequence>
<name>A0A8S5MU37_9CAUD</name>
<organism evidence="1">
    <name type="scientific">Siphoviridae sp. ctutT7</name>
    <dbReference type="NCBI Taxonomy" id="2826506"/>
    <lineage>
        <taxon>Viruses</taxon>
        <taxon>Duplodnaviria</taxon>
        <taxon>Heunggongvirae</taxon>
        <taxon>Uroviricota</taxon>
        <taxon>Caudoviricetes</taxon>
    </lineage>
</organism>